<dbReference type="EMBL" id="DYDO01000001">
    <property type="protein sequence ID" value="DBA33774.1"/>
    <property type="molecule type" value="Genomic_DNA"/>
</dbReference>
<keyword evidence="3" id="KW-0130">Cell adhesion</keyword>
<dbReference type="Gene3D" id="2.60.40.10">
    <property type="entry name" value="Immunoglobulins"/>
    <property type="match status" value="4"/>
</dbReference>
<dbReference type="Proteomes" id="UP001181693">
    <property type="component" value="Unassembled WGS sequence"/>
</dbReference>
<dbReference type="PRINTS" id="PR00014">
    <property type="entry name" value="FNTYPEIII"/>
</dbReference>
<dbReference type="FunFam" id="2.60.40.10:FF:000557">
    <property type="entry name" value="Myosin binding protein Ha"/>
    <property type="match status" value="1"/>
</dbReference>
<dbReference type="InterPro" id="IPR007110">
    <property type="entry name" value="Ig-like_dom"/>
</dbReference>
<feature type="compositionally biased region" description="Low complexity" evidence="10">
    <location>
        <begin position="41"/>
        <end position="68"/>
    </location>
</feature>
<evidence type="ECO:0000256" key="10">
    <source>
        <dbReference type="SAM" id="MobiDB-lite"/>
    </source>
</evidence>
<keyword evidence="14" id="KW-1185">Reference proteome</keyword>
<dbReference type="Pfam" id="PF07679">
    <property type="entry name" value="I-set"/>
    <property type="match status" value="2"/>
</dbReference>
<dbReference type="InterPro" id="IPR003598">
    <property type="entry name" value="Ig_sub2"/>
</dbReference>
<keyword evidence="4" id="KW-0514">Muscle protein</keyword>
<comment type="function">
    <text evidence="7">Binds to myosin; probably involved in interaction with thick myofilaments in the A-band.</text>
</comment>
<evidence type="ECO:0000256" key="6">
    <source>
        <dbReference type="ARBA" id="ARBA00038352"/>
    </source>
</evidence>
<dbReference type="Pfam" id="PF00041">
    <property type="entry name" value="fn3"/>
    <property type="match status" value="2"/>
</dbReference>
<feature type="domain" description="Fibronectin type-III" evidence="12">
    <location>
        <begin position="297"/>
        <end position="392"/>
    </location>
</feature>
<evidence type="ECO:0000256" key="4">
    <source>
        <dbReference type="ARBA" id="ARBA00023179"/>
    </source>
</evidence>
<dbReference type="PROSITE" id="PS50853">
    <property type="entry name" value="FN3"/>
    <property type="match status" value="2"/>
</dbReference>
<dbReference type="InterPro" id="IPR036179">
    <property type="entry name" value="Ig-like_dom_sf"/>
</dbReference>
<evidence type="ECO:0000259" key="11">
    <source>
        <dbReference type="PROSITE" id="PS50835"/>
    </source>
</evidence>
<dbReference type="FunFam" id="2.60.40.10:FF:000031">
    <property type="entry name" value="Myosin-binding protein C, slow type"/>
    <property type="match status" value="1"/>
</dbReference>
<dbReference type="SMART" id="SM00408">
    <property type="entry name" value="IGc2"/>
    <property type="match status" value="2"/>
</dbReference>
<dbReference type="InterPro" id="IPR050964">
    <property type="entry name" value="Striated_Muscle_Regulatory"/>
</dbReference>
<dbReference type="InterPro" id="IPR013783">
    <property type="entry name" value="Ig-like_fold"/>
</dbReference>
<dbReference type="GO" id="GO:0007155">
    <property type="term" value="P:cell adhesion"/>
    <property type="evidence" value="ECO:0007669"/>
    <property type="project" value="UniProtKB-KW"/>
</dbReference>
<dbReference type="GO" id="GO:0032982">
    <property type="term" value="C:myosin filament"/>
    <property type="evidence" value="ECO:0007669"/>
    <property type="project" value="UniProtKB-KW"/>
</dbReference>
<keyword evidence="5" id="KW-0393">Immunoglobulin domain</keyword>
<gene>
    <name evidence="13" type="ORF">GDO54_001412</name>
</gene>
<evidence type="ECO:0000256" key="7">
    <source>
        <dbReference type="ARBA" id="ARBA00060255"/>
    </source>
</evidence>
<dbReference type="SUPFAM" id="SSF49265">
    <property type="entry name" value="Fibronectin type III"/>
    <property type="match status" value="1"/>
</dbReference>
<evidence type="ECO:0000256" key="9">
    <source>
        <dbReference type="ARBA" id="ARBA00078133"/>
    </source>
</evidence>
<protein>
    <recommendedName>
        <fullName evidence="8">Myosin-binding protein H</fullName>
    </recommendedName>
    <alternativeName>
        <fullName evidence="9">H-protein</fullName>
    </alternativeName>
</protein>
<dbReference type="SUPFAM" id="SSF48726">
    <property type="entry name" value="Immunoglobulin"/>
    <property type="match status" value="2"/>
</dbReference>
<dbReference type="PANTHER" id="PTHR13817:SF49">
    <property type="entry name" value="MYOSIN-BINDING PROTEIN H"/>
    <property type="match status" value="1"/>
</dbReference>
<evidence type="ECO:0000256" key="1">
    <source>
        <dbReference type="ARBA" id="ARBA00022433"/>
    </source>
</evidence>
<dbReference type="InterPro" id="IPR003961">
    <property type="entry name" value="FN3_dom"/>
</dbReference>
<feature type="domain" description="Fibronectin type-III" evidence="12">
    <location>
        <begin position="101"/>
        <end position="196"/>
    </location>
</feature>
<feature type="compositionally biased region" description="Basic residues" evidence="10">
    <location>
        <begin position="1"/>
        <end position="11"/>
    </location>
</feature>
<evidence type="ECO:0000256" key="5">
    <source>
        <dbReference type="ARBA" id="ARBA00023319"/>
    </source>
</evidence>
<comment type="caution">
    <text evidence="13">The sequence shown here is derived from an EMBL/GenBank/DDBJ whole genome shotgun (WGS) entry which is preliminary data.</text>
</comment>
<reference evidence="13" key="1">
    <citation type="thesis" date="2020" institute="ProQuest LLC" country="789 East Eisenhower Parkway, Ann Arbor, MI, USA">
        <title>Comparative Genomics and Chromosome Evolution.</title>
        <authorList>
            <person name="Mudd A.B."/>
        </authorList>
    </citation>
    <scope>NUCLEOTIDE SEQUENCE</scope>
    <source>
        <strain evidence="13">1538</strain>
        <tissue evidence="13">Blood</tissue>
    </source>
</reference>
<feature type="compositionally biased region" description="Basic and acidic residues" evidence="10">
    <location>
        <begin position="79"/>
        <end position="98"/>
    </location>
</feature>
<feature type="compositionally biased region" description="Pro residues" evidence="10">
    <location>
        <begin position="69"/>
        <end position="78"/>
    </location>
</feature>
<sequence>MPAKAPIKKAPAKAAAAKAPEEPKPAEPVVESKPPAPENPPATEASAPETPASETVAPEAPAPAAEAPAPAPETPAPEPEAKPVEEKAPEPPKPKDEPPSSPENVSVDDVDNTSLSLRWKVPEKKGTFTIDGYLLEYQKEGSSDWIAVNKEPSISTHYKIFDLTTNEKILVRVSAVSKAGSSAPATLDHPVQIREVVDRPKIRLPRNLRQTFVKHVGEAVNLVIPFQGKPKPQVNWTKNGQPLDPKQASVRNGDCDTILFIRNADRKDTGTYEVTVKIDDLEDKAKIDIQIAERPGPPKSIKLVDVWGFNAALEWTPPEDNGNAEITGYTVQKSDKKTGAWFTVLENYRQTNCTVSDLIIGNSYYFRVFSENLCGLSEKAATTKAAALIKKPENTYKPPEFKECALSEAPKFTQPLTDRTTTNGYTTKLVCCVRGSPKPKIVWMKNQMEIREDPKYRSLVNQGVCSLEIRKPCPFDGGVYTCRAINSLGEASVDCKLNVKSWIMKQEGCSI</sequence>
<dbReference type="PANTHER" id="PTHR13817">
    <property type="entry name" value="TITIN"/>
    <property type="match status" value="1"/>
</dbReference>
<dbReference type="FunFam" id="2.60.40.10:FF:000062">
    <property type="entry name" value="Myosin-binding protein C, slow type"/>
    <property type="match status" value="1"/>
</dbReference>
<keyword evidence="2" id="KW-0677">Repeat</keyword>
<evidence type="ECO:0000313" key="13">
    <source>
        <dbReference type="EMBL" id="DBA33774.1"/>
    </source>
</evidence>
<dbReference type="FunFam" id="2.60.40.10:FF:000225">
    <property type="entry name" value="Myosin-binding protein C, cardiac-type"/>
    <property type="match status" value="1"/>
</dbReference>
<dbReference type="InterPro" id="IPR003599">
    <property type="entry name" value="Ig_sub"/>
</dbReference>
<organism evidence="13 14">
    <name type="scientific">Pyxicephalus adspersus</name>
    <name type="common">African bullfrog</name>
    <dbReference type="NCBI Taxonomy" id="30357"/>
    <lineage>
        <taxon>Eukaryota</taxon>
        <taxon>Metazoa</taxon>
        <taxon>Chordata</taxon>
        <taxon>Craniata</taxon>
        <taxon>Vertebrata</taxon>
        <taxon>Euteleostomi</taxon>
        <taxon>Amphibia</taxon>
        <taxon>Batrachia</taxon>
        <taxon>Anura</taxon>
        <taxon>Neobatrachia</taxon>
        <taxon>Ranoidea</taxon>
        <taxon>Pyxicephalidae</taxon>
        <taxon>Pyxicephalinae</taxon>
        <taxon>Pyxicephalus</taxon>
    </lineage>
</organism>
<evidence type="ECO:0000313" key="14">
    <source>
        <dbReference type="Proteomes" id="UP001181693"/>
    </source>
</evidence>
<evidence type="ECO:0000256" key="8">
    <source>
        <dbReference type="ARBA" id="ARBA00071968"/>
    </source>
</evidence>
<comment type="similarity">
    <text evidence="6">Belongs to the immunoglobulin superfamily. MyBP family.</text>
</comment>
<dbReference type="CDD" id="cd00063">
    <property type="entry name" value="FN3"/>
    <property type="match status" value="2"/>
</dbReference>
<accession>A0AAV3B423</accession>
<dbReference type="SMART" id="SM00060">
    <property type="entry name" value="FN3"/>
    <property type="match status" value="2"/>
</dbReference>
<dbReference type="PROSITE" id="PS50835">
    <property type="entry name" value="IG_LIKE"/>
    <property type="match status" value="2"/>
</dbReference>
<dbReference type="InterPro" id="IPR013098">
    <property type="entry name" value="Ig_I-set"/>
</dbReference>
<keyword evidence="1" id="KW-0787">Thick filament</keyword>
<feature type="region of interest" description="Disordered" evidence="10">
    <location>
        <begin position="1"/>
        <end position="110"/>
    </location>
</feature>
<name>A0AAV3B423_PYXAD</name>
<evidence type="ECO:0000256" key="3">
    <source>
        <dbReference type="ARBA" id="ARBA00022889"/>
    </source>
</evidence>
<feature type="domain" description="Ig-like" evidence="11">
    <location>
        <begin position="410"/>
        <end position="498"/>
    </location>
</feature>
<dbReference type="AlphaFoldDB" id="A0AAV3B423"/>
<dbReference type="SMART" id="SM00409">
    <property type="entry name" value="IG"/>
    <property type="match status" value="2"/>
</dbReference>
<evidence type="ECO:0000259" key="12">
    <source>
        <dbReference type="PROSITE" id="PS50853"/>
    </source>
</evidence>
<proteinExistence type="inferred from homology"/>
<feature type="domain" description="Ig-like" evidence="11">
    <location>
        <begin position="200"/>
        <end position="288"/>
    </location>
</feature>
<dbReference type="InterPro" id="IPR036116">
    <property type="entry name" value="FN3_sf"/>
</dbReference>
<evidence type="ECO:0000256" key="2">
    <source>
        <dbReference type="ARBA" id="ARBA00022737"/>
    </source>
</evidence>